<comment type="caution">
    <text evidence="2">The sequence shown here is derived from an EMBL/GenBank/DDBJ whole genome shotgun (WGS) entry which is preliminary data.</text>
</comment>
<evidence type="ECO:0000256" key="1">
    <source>
        <dbReference type="SAM" id="MobiDB-lite"/>
    </source>
</evidence>
<dbReference type="EMBL" id="JBANRG010000081">
    <property type="protein sequence ID" value="KAK7438110.1"/>
    <property type="molecule type" value="Genomic_DNA"/>
</dbReference>
<feature type="region of interest" description="Disordered" evidence="1">
    <location>
        <begin position="122"/>
        <end position="221"/>
    </location>
</feature>
<name>A0ABR1IQ28_9AGAR</name>
<accession>A0ABR1IQ28</accession>
<proteinExistence type="predicted"/>
<sequence>MNAPTFQASDYPSAEILAQNPCRLRDGIPIYVGTRLDYKSRRMVYYAIQHLPRLRQIHLCPQWRRSRRLYHIVRIDVPWWFDIEVECDWCQARRRYDGFTESERCQLRRASPEYLARFEGRFNAQRTPSPPPPQAGSGGVSRLPRNHHRAPPPYSLSQREAIPPQPSVASTPARHEPPPLYTPPVLQIAGFTGTGTIQNPIELDSVSGEGTNNDPIDLSEL</sequence>
<reference evidence="2 3" key="1">
    <citation type="submission" date="2024-01" db="EMBL/GenBank/DDBJ databases">
        <title>A draft genome for the cacao thread blight pathogen Marasmiellus scandens.</title>
        <authorList>
            <person name="Baruah I.K."/>
            <person name="Leung J."/>
            <person name="Bukari Y."/>
            <person name="Amoako-Attah I."/>
            <person name="Meinhardt L.W."/>
            <person name="Bailey B.A."/>
            <person name="Cohen S.P."/>
        </authorList>
    </citation>
    <scope>NUCLEOTIDE SEQUENCE [LARGE SCALE GENOMIC DNA]</scope>
    <source>
        <strain evidence="2 3">GH-19</strain>
    </source>
</reference>
<dbReference type="Proteomes" id="UP001498398">
    <property type="component" value="Unassembled WGS sequence"/>
</dbReference>
<keyword evidence="3" id="KW-1185">Reference proteome</keyword>
<protein>
    <submittedName>
        <fullName evidence="2">Uncharacterized protein</fullName>
    </submittedName>
</protein>
<evidence type="ECO:0000313" key="2">
    <source>
        <dbReference type="EMBL" id="KAK7438110.1"/>
    </source>
</evidence>
<organism evidence="2 3">
    <name type="scientific">Marasmiellus scandens</name>
    <dbReference type="NCBI Taxonomy" id="2682957"/>
    <lineage>
        <taxon>Eukaryota</taxon>
        <taxon>Fungi</taxon>
        <taxon>Dikarya</taxon>
        <taxon>Basidiomycota</taxon>
        <taxon>Agaricomycotina</taxon>
        <taxon>Agaricomycetes</taxon>
        <taxon>Agaricomycetidae</taxon>
        <taxon>Agaricales</taxon>
        <taxon>Marasmiineae</taxon>
        <taxon>Omphalotaceae</taxon>
        <taxon>Marasmiellus</taxon>
    </lineage>
</organism>
<evidence type="ECO:0000313" key="3">
    <source>
        <dbReference type="Proteomes" id="UP001498398"/>
    </source>
</evidence>
<gene>
    <name evidence="2" type="ORF">VKT23_018276</name>
</gene>